<gene>
    <name evidence="3" type="ORF">NCGR_LOCUS51554</name>
</gene>
<dbReference type="Pfam" id="PF13960">
    <property type="entry name" value="DUF4218"/>
    <property type="match status" value="1"/>
</dbReference>
<feature type="domain" description="DUF4218" evidence="2">
    <location>
        <begin position="2"/>
        <end position="39"/>
    </location>
</feature>
<accession>A0A811REH5</accession>
<keyword evidence="4" id="KW-1185">Reference proteome</keyword>
<comment type="caution">
    <text evidence="3">The sequence shown here is derived from an EMBL/GenBank/DDBJ whole genome shotgun (WGS) entry which is preliminary data.</text>
</comment>
<dbReference type="InterPro" id="IPR025452">
    <property type="entry name" value="DUF4218"/>
</dbReference>
<feature type="region of interest" description="Disordered" evidence="1">
    <location>
        <begin position="54"/>
        <end position="77"/>
    </location>
</feature>
<reference evidence="3" key="1">
    <citation type="submission" date="2020-10" db="EMBL/GenBank/DDBJ databases">
        <authorList>
            <person name="Han B."/>
            <person name="Lu T."/>
            <person name="Zhao Q."/>
            <person name="Huang X."/>
            <person name="Zhao Y."/>
        </authorList>
    </citation>
    <scope>NUCLEOTIDE SEQUENCE</scope>
</reference>
<dbReference type="EMBL" id="CAJGYO010000014">
    <property type="protein sequence ID" value="CAD6268249.1"/>
    <property type="molecule type" value="Genomic_DNA"/>
</dbReference>
<dbReference type="AlphaFoldDB" id="A0A811REH5"/>
<sequence>MARPEGSIAEAYVAVECLTICSRYFGDDVETRHNQEGRNRERVDGQLRAMMNAKPTGAAKQTGAASEDSGSLYKPGDEDMEQGVDKEAMLDLELELNNNMPNNVSKNIGGSGTSKRVTAIPEEQSQSTRITRKRARELSEPTEVCHVLATDPQDGAIDQERERVLALQPCRLLGVDGDDVARQRTAVAVVEGQFDDDDQRIVVIVLLLFLQNSVVDDVDVGARRWCDVRGAGDESEGARQRGRVLLRCCWRGHGCRRC</sequence>
<evidence type="ECO:0000313" key="4">
    <source>
        <dbReference type="Proteomes" id="UP000604825"/>
    </source>
</evidence>
<dbReference type="Proteomes" id="UP000604825">
    <property type="component" value="Unassembled WGS sequence"/>
</dbReference>
<dbReference type="OrthoDB" id="783809at2759"/>
<evidence type="ECO:0000256" key="1">
    <source>
        <dbReference type="SAM" id="MobiDB-lite"/>
    </source>
</evidence>
<evidence type="ECO:0000313" key="3">
    <source>
        <dbReference type="EMBL" id="CAD6268249.1"/>
    </source>
</evidence>
<name>A0A811REH5_9POAL</name>
<evidence type="ECO:0000259" key="2">
    <source>
        <dbReference type="Pfam" id="PF13960"/>
    </source>
</evidence>
<proteinExistence type="predicted"/>
<protein>
    <recommendedName>
        <fullName evidence="2">DUF4218 domain-containing protein</fullName>
    </recommendedName>
</protein>
<organism evidence="3 4">
    <name type="scientific">Miscanthus lutarioriparius</name>
    <dbReference type="NCBI Taxonomy" id="422564"/>
    <lineage>
        <taxon>Eukaryota</taxon>
        <taxon>Viridiplantae</taxon>
        <taxon>Streptophyta</taxon>
        <taxon>Embryophyta</taxon>
        <taxon>Tracheophyta</taxon>
        <taxon>Spermatophyta</taxon>
        <taxon>Magnoliopsida</taxon>
        <taxon>Liliopsida</taxon>
        <taxon>Poales</taxon>
        <taxon>Poaceae</taxon>
        <taxon>PACMAD clade</taxon>
        <taxon>Panicoideae</taxon>
        <taxon>Andropogonodae</taxon>
        <taxon>Andropogoneae</taxon>
        <taxon>Saccharinae</taxon>
        <taxon>Miscanthus</taxon>
    </lineage>
</organism>